<dbReference type="InterPro" id="IPR001480">
    <property type="entry name" value="Bulb-type_lectin_dom"/>
</dbReference>
<dbReference type="Gene3D" id="2.90.10.30">
    <property type="match status" value="1"/>
</dbReference>
<feature type="transmembrane region" description="Helical" evidence="8">
    <location>
        <begin position="967"/>
        <end position="989"/>
    </location>
</feature>
<proteinExistence type="inferred from homology"/>
<dbReference type="Pfam" id="PF01535">
    <property type="entry name" value="PPR"/>
    <property type="match status" value="3"/>
</dbReference>
<dbReference type="InterPro" id="IPR046848">
    <property type="entry name" value="E_motif"/>
</dbReference>
<dbReference type="FunFam" id="1.25.40.10:FF:000325">
    <property type="entry name" value="Pentatricopeptide repeat-containing protein At4g14820"/>
    <property type="match status" value="1"/>
</dbReference>
<evidence type="ECO:0000313" key="11">
    <source>
        <dbReference type="EMBL" id="GMN67742.1"/>
    </source>
</evidence>
<keyword evidence="8" id="KW-1133">Transmembrane helix</keyword>
<keyword evidence="8" id="KW-0812">Transmembrane</keyword>
<keyword evidence="8" id="KW-0472">Membrane</keyword>
<dbReference type="Pfam" id="PF14432">
    <property type="entry name" value="DYW_deaminase"/>
    <property type="match status" value="1"/>
</dbReference>
<dbReference type="AlphaFoldDB" id="A0AA88E430"/>
<dbReference type="InterPro" id="IPR046960">
    <property type="entry name" value="PPR_At4g14850-like_plant"/>
</dbReference>
<dbReference type="GO" id="GO:0003723">
    <property type="term" value="F:RNA binding"/>
    <property type="evidence" value="ECO:0007669"/>
    <property type="project" value="InterPro"/>
</dbReference>
<dbReference type="InterPro" id="IPR032867">
    <property type="entry name" value="DYW_dom"/>
</dbReference>
<protein>
    <recommendedName>
        <fullName evidence="9">Bulb-type lectin domain-containing protein</fullName>
    </recommendedName>
</protein>
<dbReference type="GO" id="GO:0009451">
    <property type="term" value="P:RNA modification"/>
    <property type="evidence" value="ECO:0007669"/>
    <property type="project" value="InterPro"/>
</dbReference>
<dbReference type="InterPro" id="IPR011009">
    <property type="entry name" value="Kinase-like_dom_sf"/>
</dbReference>
<dbReference type="EMBL" id="BTGU01000495">
    <property type="protein sequence ID" value="GMN67742.1"/>
    <property type="molecule type" value="Genomic_DNA"/>
</dbReference>
<dbReference type="Pfam" id="PF20431">
    <property type="entry name" value="E_motif"/>
    <property type="match status" value="1"/>
</dbReference>
<evidence type="ECO:0000256" key="2">
    <source>
        <dbReference type="ARBA" id="ARBA00022729"/>
    </source>
</evidence>
<evidence type="ECO:0000256" key="7">
    <source>
        <dbReference type="SAM" id="MobiDB-lite"/>
    </source>
</evidence>
<comment type="caution">
    <text evidence="11">The sequence shown here is derived from an EMBL/GenBank/DDBJ whole genome shotgun (WGS) entry which is preliminary data.</text>
</comment>
<evidence type="ECO:0000259" key="9">
    <source>
        <dbReference type="SMART" id="SM00108"/>
    </source>
</evidence>
<dbReference type="InterPro" id="IPR002885">
    <property type="entry name" value="PPR_rpt"/>
</dbReference>
<evidence type="ECO:0000313" key="10">
    <source>
        <dbReference type="EMBL" id="GMN67730.1"/>
    </source>
</evidence>
<feature type="repeat" description="PPR" evidence="6">
    <location>
        <begin position="123"/>
        <end position="157"/>
    </location>
</feature>
<keyword evidence="4" id="KW-1015">Disulfide bond</keyword>
<dbReference type="FunFam" id="1.25.40.10:FF:000442">
    <property type="entry name" value="Pentatricopeptide repeat-containing protein At3g49710"/>
    <property type="match status" value="1"/>
</dbReference>
<dbReference type="NCBIfam" id="TIGR00756">
    <property type="entry name" value="PPR"/>
    <property type="match status" value="2"/>
</dbReference>
<keyword evidence="12" id="KW-1185">Reference proteome</keyword>
<feature type="repeat" description="PPR" evidence="6">
    <location>
        <begin position="356"/>
        <end position="390"/>
    </location>
</feature>
<name>A0AA88E430_FICCA</name>
<dbReference type="Pfam" id="PF01453">
    <property type="entry name" value="B_lectin"/>
    <property type="match status" value="1"/>
</dbReference>
<dbReference type="EMBL" id="BTGU01000494">
    <property type="protein sequence ID" value="GMN67730.1"/>
    <property type="molecule type" value="Genomic_DNA"/>
</dbReference>
<dbReference type="Proteomes" id="UP001187192">
    <property type="component" value="Unassembled WGS sequence"/>
</dbReference>
<feature type="region of interest" description="Disordered" evidence="7">
    <location>
        <begin position="929"/>
        <end position="963"/>
    </location>
</feature>
<dbReference type="Pfam" id="PF13041">
    <property type="entry name" value="PPR_2"/>
    <property type="match status" value="3"/>
</dbReference>
<reference evidence="11" key="1">
    <citation type="submission" date="2023-07" db="EMBL/GenBank/DDBJ databases">
        <title>draft genome sequence of fig (Ficus carica).</title>
        <authorList>
            <person name="Takahashi T."/>
            <person name="Nishimura K."/>
        </authorList>
    </citation>
    <scope>NUCLEOTIDE SEQUENCE</scope>
</reference>
<sequence>MFRFHSLFNTQLIKTTRLVSTSTSRTGASESRQEFTVLCSRGHVSEAFTRFSSQIWSDPSLFRHLLQACKLKNSLLLGKQLHSLMITSGCLNKFFSNQLLNMYSKLGESQTVVTLFHHMPRRNVMSCNILISCYVQSGDLESAHNVFDEMPDRNVATWNAMVSGFIRFMFNEEGLGLFLEMHELGFSPDEFTLGSVLRGCAGSRSLRAGMQVHAYVMKCGFEFDLVVGSSLAHMYMKSGSLEGGEKVINSMPARNVVAWNTLIAGKAQSGYPEEVLDNYGIMKLAGFRPDKVTLVSVISSCSDLVTLGQGQQIHAEAIKAGACSVVDVISTLVSMYSRCGCLEDSLKVFMESERVDLVLWSSMIAAYGFHGRGEEAIKLFEQMEQEGLVADDVSFLSLLYACSHCGLTEKGLEFFDLMLARYGLKPRCEHYACIVDLLGRSGHLEEAEAMIRSMPVKADAIIWKILLSACKIHKNTDMASRVAEEVLKVDPHDSASYVLLSNVHASAKRWEDVSQLRKTMRHKNLKKELAVSWVEVKNQVHQFSRGDRSHPKLKEIDLYLNELTTQMKLHGYVPDTAAVLHDMDIEEKEYSLSHHSEKLAIDFALMNTPDGIPIRVMKNLRCLIPNHSKSFICQNSYTYYLHPNDPLTWYNDNLVKMDNGWKMRIFLFSVVAVGEGGSHTVVWSANTSSSVGKNASVQLTDEGLLLRDSHQTVWTSRAVDNLVVGMNLTEEGNLVLFGKEEPLWQSFDHPVDALLVEQRLPNGTELTTLKGLFFAKLTEAANFSAFVNTSKGPYLMYQLRLNSKSSSQYGLHYEDGERIGDRSVVNTEESGFVSIVDLVARECDTGSLDRNDLMDMTYANITTGSDVADKSITTLAECRQACLQKCSCSAIVFKYENDVRGQIEALVRQNKTNERKSLTFVKVRGQIEALTPPSSPPSNPPPSTSKDPPNVAPAPISTPSRHQKNRAVISASIAGVFIILLILVSLIVWRKNRSENDGQRSQASKLADGTRIAVKRLDKMSQGMREFVAEVETIGSLHHFNLVRDESQILTTMKGTPGYLAPEWKELRVTVKDDMYSFGIVLLVIVCKRRNVESSRSESSFHLLMLLHKMAQEDQLIDIVEGLDEDMVDNKEEVVRMIRIGAWCLQNDPAERPFMSTVVKVLKGVMEIDPNISYKFSHATASSPVSNHHITTAPEASILSAPR</sequence>
<dbReference type="SUPFAM" id="SSF51110">
    <property type="entry name" value="alpha-D-mannose-specific plant lectins"/>
    <property type="match status" value="1"/>
</dbReference>
<dbReference type="Gene3D" id="1.25.40.10">
    <property type="entry name" value="Tetratricopeptide repeat domain"/>
    <property type="match status" value="3"/>
</dbReference>
<accession>A0AA88E430</accession>
<feature type="repeat" description="PPR" evidence="6">
    <location>
        <begin position="391"/>
        <end position="426"/>
    </location>
</feature>
<evidence type="ECO:0000256" key="5">
    <source>
        <dbReference type="ARBA" id="ARBA00023180"/>
    </source>
</evidence>
<gene>
    <name evidence="10" type="ORF">TIFTF001_036785</name>
    <name evidence="11" type="ORF">TIFTF001_036796</name>
</gene>
<dbReference type="Gene3D" id="1.10.510.10">
    <property type="entry name" value="Transferase(Phosphotransferase) domain 1"/>
    <property type="match status" value="1"/>
</dbReference>
<evidence type="ECO:0000256" key="3">
    <source>
        <dbReference type="ARBA" id="ARBA00022737"/>
    </source>
</evidence>
<dbReference type="FunFam" id="1.25.40.10:FF:000073">
    <property type="entry name" value="Pentatricopeptide repeat-containing protein chloroplastic"/>
    <property type="match status" value="1"/>
</dbReference>
<keyword evidence="2" id="KW-0732">Signal</keyword>
<dbReference type="Gene3D" id="3.30.200.20">
    <property type="entry name" value="Phosphorylase Kinase, domain 1"/>
    <property type="match status" value="1"/>
</dbReference>
<dbReference type="InterPro" id="IPR003609">
    <property type="entry name" value="Pan_app"/>
</dbReference>
<dbReference type="PROSITE" id="PS51375">
    <property type="entry name" value="PPR"/>
    <property type="match status" value="4"/>
</dbReference>
<dbReference type="InterPro" id="IPR036426">
    <property type="entry name" value="Bulb-type_lectin_dom_sf"/>
</dbReference>
<evidence type="ECO:0000256" key="4">
    <source>
        <dbReference type="ARBA" id="ARBA00023157"/>
    </source>
</evidence>
<dbReference type="SUPFAM" id="SSF56112">
    <property type="entry name" value="Protein kinase-like (PK-like)"/>
    <property type="match status" value="1"/>
</dbReference>
<dbReference type="InterPro" id="IPR011990">
    <property type="entry name" value="TPR-like_helical_dom_sf"/>
</dbReference>
<feature type="repeat" description="PPR" evidence="6">
    <location>
        <begin position="255"/>
        <end position="289"/>
    </location>
</feature>
<evidence type="ECO:0000256" key="8">
    <source>
        <dbReference type="SAM" id="Phobius"/>
    </source>
</evidence>
<organism evidence="11 12">
    <name type="scientific">Ficus carica</name>
    <name type="common">Common fig</name>
    <dbReference type="NCBI Taxonomy" id="3494"/>
    <lineage>
        <taxon>Eukaryota</taxon>
        <taxon>Viridiplantae</taxon>
        <taxon>Streptophyta</taxon>
        <taxon>Embryophyta</taxon>
        <taxon>Tracheophyta</taxon>
        <taxon>Spermatophyta</taxon>
        <taxon>Magnoliopsida</taxon>
        <taxon>eudicotyledons</taxon>
        <taxon>Gunneridae</taxon>
        <taxon>Pentapetalae</taxon>
        <taxon>rosids</taxon>
        <taxon>fabids</taxon>
        <taxon>Rosales</taxon>
        <taxon>Moraceae</taxon>
        <taxon>Ficeae</taxon>
        <taxon>Ficus</taxon>
    </lineage>
</organism>
<evidence type="ECO:0000313" key="12">
    <source>
        <dbReference type="Proteomes" id="UP001187192"/>
    </source>
</evidence>
<keyword evidence="3" id="KW-0677">Repeat</keyword>
<keyword evidence="5" id="KW-0325">Glycoprotein</keyword>
<evidence type="ECO:0000256" key="6">
    <source>
        <dbReference type="PROSITE-ProRule" id="PRU00708"/>
    </source>
</evidence>
<dbReference type="PANTHER" id="PTHR47926">
    <property type="entry name" value="PENTATRICOPEPTIDE REPEAT-CONTAINING PROTEIN"/>
    <property type="match status" value="1"/>
</dbReference>
<comment type="similarity">
    <text evidence="1">Belongs to the PPR family. PCMP-H subfamily.</text>
</comment>
<feature type="domain" description="Bulb-type lectin" evidence="9">
    <location>
        <begin position="640"/>
        <end position="750"/>
    </location>
</feature>
<dbReference type="PANTHER" id="PTHR47926:SF409">
    <property type="entry name" value="DYW DOMAIN-CONTAINING PROTEIN"/>
    <property type="match status" value="1"/>
</dbReference>
<dbReference type="Pfam" id="PF08276">
    <property type="entry name" value="PAN_2"/>
    <property type="match status" value="1"/>
</dbReference>
<dbReference type="GO" id="GO:0008270">
    <property type="term" value="F:zinc ion binding"/>
    <property type="evidence" value="ECO:0007669"/>
    <property type="project" value="InterPro"/>
</dbReference>
<dbReference type="SMART" id="SM00108">
    <property type="entry name" value="B_lectin"/>
    <property type="match status" value="1"/>
</dbReference>
<evidence type="ECO:0000256" key="1">
    <source>
        <dbReference type="ARBA" id="ARBA00006643"/>
    </source>
</evidence>
<feature type="compositionally biased region" description="Pro residues" evidence="7">
    <location>
        <begin position="933"/>
        <end position="943"/>
    </location>
</feature>